<keyword evidence="2" id="KW-0808">Transferase</keyword>
<protein>
    <submittedName>
        <fullName evidence="2">Glucan phosphoethanolaminetransferase (Alkaline phosphatase superfamily)</fullName>
    </submittedName>
</protein>
<dbReference type="EMBL" id="JACIFF010000009">
    <property type="protein sequence ID" value="MBB4080810.1"/>
    <property type="molecule type" value="Genomic_DNA"/>
</dbReference>
<keyword evidence="1" id="KW-1133">Transmembrane helix</keyword>
<dbReference type="RefSeq" id="WP_183497029.1">
    <property type="nucleotide sequence ID" value="NZ_JACIFF010000009.1"/>
</dbReference>
<evidence type="ECO:0000256" key="1">
    <source>
        <dbReference type="SAM" id="Phobius"/>
    </source>
</evidence>
<reference evidence="2 3" key="1">
    <citation type="submission" date="2020-08" db="EMBL/GenBank/DDBJ databases">
        <title>Genomic Encyclopedia of Type Strains, Phase IV (KMG-IV): sequencing the most valuable type-strain genomes for metagenomic binning, comparative biology and taxonomic classification.</title>
        <authorList>
            <person name="Goeker M."/>
        </authorList>
    </citation>
    <scope>NUCLEOTIDE SEQUENCE [LARGE SCALE GENOMIC DNA]</scope>
    <source>
        <strain evidence="2 3">DSM 105137</strain>
    </source>
</reference>
<accession>A0A840E6Z2</accession>
<comment type="caution">
    <text evidence="2">The sequence shown here is derived from an EMBL/GenBank/DDBJ whole genome shotgun (WGS) entry which is preliminary data.</text>
</comment>
<dbReference type="Proteomes" id="UP000576209">
    <property type="component" value="Unassembled WGS sequence"/>
</dbReference>
<feature type="transmembrane region" description="Helical" evidence="1">
    <location>
        <begin position="37"/>
        <end position="57"/>
    </location>
</feature>
<dbReference type="AlphaFoldDB" id="A0A840E6Z2"/>
<evidence type="ECO:0000313" key="3">
    <source>
        <dbReference type="Proteomes" id="UP000576209"/>
    </source>
</evidence>
<proteinExistence type="predicted"/>
<name>A0A840E6Z2_9BACT</name>
<organism evidence="2 3">
    <name type="scientific">Neolewinella aquimaris</name>
    <dbReference type="NCBI Taxonomy" id="1835722"/>
    <lineage>
        <taxon>Bacteria</taxon>
        <taxon>Pseudomonadati</taxon>
        <taxon>Bacteroidota</taxon>
        <taxon>Saprospiria</taxon>
        <taxon>Saprospirales</taxon>
        <taxon>Lewinellaceae</taxon>
        <taxon>Neolewinella</taxon>
    </lineage>
</organism>
<keyword evidence="1" id="KW-0812">Transmembrane</keyword>
<sequence>MQGAIYQSSGDSIYNPPPPISSSQLPLEASFLNSYELWLLFLLISFTTIVFITLAILKYKQSIDTKTFQLGMTLLLVILAGLYIVTAGFSGEVTTALIALLSTIVGYVFGNKEST</sequence>
<evidence type="ECO:0000313" key="2">
    <source>
        <dbReference type="EMBL" id="MBB4080810.1"/>
    </source>
</evidence>
<keyword evidence="1" id="KW-0472">Membrane</keyword>
<feature type="transmembrane region" description="Helical" evidence="1">
    <location>
        <begin position="93"/>
        <end position="110"/>
    </location>
</feature>
<feature type="transmembrane region" description="Helical" evidence="1">
    <location>
        <begin position="69"/>
        <end position="87"/>
    </location>
</feature>
<dbReference type="GO" id="GO:0016740">
    <property type="term" value="F:transferase activity"/>
    <property type="evidence" value="ECO:0007669"/>
    <property type="project" value="UniProtKB-KW"/>
</dbReference>
<keyword evidence="3" id="KW-1185">Reference proteome</keyword>
<gene>
    <name evidence="2" type="ORF">GGR28_003445</name>
</gene>